<evidence type="ECO:0000256" key="1">
    <source>
        <dbReference type="SAM" id="MobiDB-lite"/>
    </source>
</evidence>
<feature type="compositionally biased region" description="Basic and acidic residues" evidence="1">
    <location>
        <begin position="113"/>
        <end position="123"/>
    </location>
</feature>
<dbReference type="RefSeq" id="XP_008076541.1">
    <property type="nucleotide sequence ID" value="XM_008078350.1"/>
</dbReference>
<protein>
    <submittedName>
        <fullName evidence="2">Uncharacterized protein</fullName>
    </submittedName>
</protein>
<keyword evidence="3" id="KW-1185">Reference proteome</keyword>
<organism evidence="2 3">
    <name type="scientific">Glarea lozoyensis (strain ATCC 20868 / MF5171)</name>
    <dbReference type="NCBI Taxonomy" id="1116229"/>
    <lineage>
        <taxon>Eukaryota</taxon>
        <taxon>Fungi</taxon>
        <taxon>Dikarya</taxon>
        <taxon>Ascomycota</taxon>
        <taxon>Pezizomycotina</taxon>
        <taxon>Leotiomycetes</taxon>
        <taxon>Helotiales</taxon>
        <taxon>Helotiaceae</taxon>
        <taxon>Glarea</taxon>
    </lineage>
</organism>
<accession>S3EBP0</accession>
<reference evidence="2 3" key="1">
    <citation type="journal article" date="2013" name="BMC Genomics">
        <title>Genomics-driven discovery of the pneumocandin biosynthetic gene cluster in the fungus Glarea lozoyensis.</title>
        <authorList>
            <person name="Chen L."/>
            <person name="Yue Q."/>
            <person name="Zhang X."/>
            <person name="Xiang M."/>
            <person name="Wang C."/>
            <person name="Li S."/>
            <person name="Che Y."/>
            <person name="Ortiz-Lopez F.J."/>
            <person name="Bills G.F."/>
            <person name="Liu X."/>
            <person name="An Z."/>
        </authorList>
    </citation>
    <scope>NUCLEOTIDE SEQUENCE [LARGE SCALE GENOMIC DNA]</scope>
    <source>
        <strain evidence="3">ATCC 20868 / MF5171</strain>
    </source>
</reference>
<name>S3EBP0_GLAL2</name>
<sequence length="238" mass="27484">MAEHQNNPNSGNFPIDYTMTTGSQNLVYSDDFMQFRIDVGENQRFEYEEEFISAAHEATAYANGRDAKVRFMFRVRAAMAAELDAMADAQIEAEEIARERAKNGVDEDAQKIEEERKKEEAEAQHNAQVRAREKEKSEAKAKELAKADENFHLSCKKFFDNTKKEDFPIPPRTGMSCPRKGCVRGNDLNVCHHDIQRLFKGQDLLRERLRWHPDRFQSGTHNQELAKEMFQLLQVIIG</sequence>
<dbReference type="OrthoDB" id="4764735at2759"/>
<dbReference type="AlphaFoldDB" id="S3EBP0"/>
<dbReference type="HOGENOM" id="CLU_1165917_0_0_1"/>
<evidence type="ECO:0000313" key="3">
    <source>
        <dbReference type="Proteomes" id="UP000016922"/>
    </source>
</evidence>
<dbReference type="GeneID" id="19464115"/>
<dbReference type="EMBL" id="KE145353">
    <property type="protein sequence ID" value="EPE35723.1"/>
    <property type="molecule type" value="Genomic_DNA"/>
</dbReference>
<feature type="region of interest" description="Disordered" evidence="1">
    <location>
        <begin position="113"/>
        <end position="141"/>
    </location>
</feature>
<dbReference type="KEGG" id="glz:GLAREA_05060"/>
<dbReference type="Proteomes" id="UP000016922">
    <property type="component" value="Unassembled WGS sequence"/>
</dbReference>
<gene>
    <name evidence="2" type="ORF">GLAREA_05060</name>
</gene>
<proteinExistence type="predicted"/>
<feature type="compositionally biased region" description="Basic and acidic residues" evidence="1">
    <location>
        <begin position="130"/>
        <end position="141"/>
    </location>
</feature>
<evidence type="ECO:0000313" key="2">
    <source>
        <dbReference type="EMBL" id="EPE35723.1"/>
    </source>
</evidence>